<dbReference type="SUPFAM" id="SSF52317">
    <property type="entry name" value="Class I glutamine amidotransferase-like"/>
    <property type="match status" value="1"/>
</dbReference>
<dbReference type="Pfam" id="PF06283">
    <property type="entry name" value="ThuA"/>
    <property type="match status" value="1"/>
</dbReference>
<protein>
    <recommendedName>
        <fullName evidence="2">ThuA-like domain-containing protein</fullName>
    </recommendedName>
</protein>
<feature type="domain" description="ThuA-like" evidence="2">
    <location>
        <begin position="48"/>
        <end position="252"/>
    </location>
</feature>
<sequence length="256" mass="29154">MKTFKIISFTLLLIIGSTMTSLAQKKHPRFRAIAIAEVGGGHALFDAAAKIWLDKLAIDSNFTIDYITDTKPITKDFLKQYQLFIQLDYPPYPWGPEAQAAFTEYLEQGKGGWIGFHHPTLLGVFDGYPMWQWYCQFMGGIEFKDTIHGGTTALLTIEDKNHPIMAGLPASFTTKDEWYTYNKSPRPNVHVLASIDESTYVPDKPIKMGDHPVIWTNEHIKAKNIYIAMGHFPELFQDSTFTTLVRNTIFWAARLN</sequence>
<dbReference type="Gene3D" id="3.40.50.880">
    <property type="match status" value="1"/>
</dbReference>
<evidence type="ECO:0000259" key="2">
    <source>
        <dbReference type="Pfam" id="PF06283"/>
    </source>
</evidence>
<organism evidence="3 4">
    <name type="scientific">Mucilaginibacter lappiensis</name>
    <dbReference type="NCBI Taxonomy" id="354630"/>
    <lineage>
        <taxon>Bacteria</taxon>
        <taxon>Pseudomonadati</taxon>
        <taxon>Bacteroidota</taxon>
        <taxon>Sphingobacteriia</taxon>
        <taxon>Sphingobacteriales</taxon>
        <taxon>Sphingobacteriaceae</taxon>
        <taxon>Mucilaginibacter</taxon>
    </lineage>
</organism>
<feature type="signal peptide" evidence="1">
    <location>
        <begin position="1"/>
        <end position="23"/>
    </location>
</feature>
<gene>
    <name evidence="3" type="ORF">HDF22_005995</name>
</gene>
<evidence type="ECO:0000313" key="3">
    <source>
        <dbReference type="EMBL" id="MBB6131841.1"/>
    </source>
</evidence>
<dbReference type="EMBL" id="JACHCA010000034">
    <property type="protein sequence ID" value="MBB6131841.1"/>
    <property type="molecule type" value="Genomic_DNA"/>
</dbReference>
<evidence type="ECO:0000313" key="4">
    <source>
        <dbReference type="Proteomes" id="UP000548326"/>
    </source>
</evidence>
<evidence type="ECO:0000256" key="1">
    <source>
        <dbReference type="SAM" id="SignalP"/>
    </source>
</evidence>
<dbReference type="Proteomes" id="UP000548326">
    <property type="component" value="Unassembled WGS sequence"/>
</dbReference>
<proteinExistence type="predicted"/>
<feature type="chain" id="PRO_5032490919" description="ThuA-like domain-containing protein" evidence="1">
    <location>
        <begin position="24"/>
        <end position="256"/>
    </location>
</feature>
<dbReference type="PANTHER" id="PTHR40469">
    <property type="entry name" value="SECRETED GLYCOSYL HYDROLASE"/>
    <property type="match status" value="1"/>
</dbReference>
<dbReference type="InterPro" id="IPR029062">
    <property type="entry name" value="Class_I_gatase-like"/>
</dbReference>
<dbReference type="InterPro" id="IPR029010">
    <property type="entry name" value="ThuA-like"/>
</dbReference>
<dbReference type="RefSeq" id="WP_183590223.1">
    <property type="nucleotide sequence ID" value="NZ_JACHCA010000034.1"/>
</dbReference>
<dbReference type="AlphaFoldDB" id="A0A841JVK0"/>
<comment type="caution">
    <text evidence="3">The sequence shown here is derived from an EMBL/GenBank/DDBJ whole genome shotgun (WGS) entry which is preliminary data.</text>
</comment>
<name>A0A841JVK0_9SPHI</name>
<accession>A0A841JVK0</accession>
<dbReference type="PANTHER" id="PTHR40469:SF2">
    <property type="entry name" value="GALACTOSE-BINDING DOMAIN-LIKE SUPERFAMILY PROTEIN"/>
    <property type="match status" value="1"/>
</dbReference>
<reference evidence="3 4" key="1">
    <citation type="submission" date="2020-08" db="EMBL/GenBank/DDBJ databases">
        <title>Genomic Encyclopedia of Type Strains, Phase IV (KMG-V): Genome sequencing to study the core and pangenomes of soil and plant-associated prokaryotes.</title>
        <authorList>
            <person name="Whitman W."/>
        </authorList>
    </citation>
    <scope>NUCLEOTIDE SEQUENCE [LARGE SCALE GENOMIC DNA]</scope>
    <source>
        <strain evidence="3 4">MP601</strain>
    </source>
</reference>
<keyword evidence="1" id="KW-0732">Signal</keyword>